<protein>
    <recommendedName>
        <fullName evidence="3">GAF domain-containing protein</fullName>
    </recommendedName>
</protein>
<dbReference type="EMBL" id="BAAAJE010000015">
    <property type="protein sequence ID" value="GAA1148702.1"/>
    <property type="molecule type" value="Genomic_DNA"/>
</dbReference>
<name>A0ABN1UHN9_9ACTN</name>
<evidence type="ECO:0000313" key="1">
    <source>
        <dbReference type="EMBL" id="GAA1148702.1"/>
    </source>
</evidence>
<keyword evidence="2" id="KW-1185">Reference proteome</keyword>
<reference evidence="1 2" key="1">
    <citation type="journal article" date="2019" name="Int. J. Syst. Evol. Microbiol.">
        <title>The Global Catalogue of Microorganisms (GCM) 10K type strain sequencing project: providing services to taxonomists for standard genome sequencing and annotation.</title>
        <authorList>
            <consortium name="The Broad Institute Genomics Platform"/>
            <consortium name="The Broad Institute Genome Sequencing Center for Infectious Disease"/>
            <person name="Wu L."/>
            <person name="Ma J."/>
        </authorList>
    </citation>
    <scope>NUCLEOTIDE SEQUENCE [LARGE SCALE GENOMIC DNA]</scope>
    <source>
        <strain evidence="1 2">JCM 11813</strain>
    </source>
</reference>
<accession>A0ABN1UHN9</accession>
<dbReference type="Proteomes" id="UP001499979">
    <property type="component" value="Unassembled WGS sequence"/>
</dbReference>
<proteinExistence type="predicted"/>
<gene>
    <name evidence="1" type="ORF">GCM10009606_29230</name>
</gene>
<comment type="caution">
    <text evidence="1">The sequence shown here is derived from an EMBL/GenBank/DDBJ whole genome shotgun (WGS) entry which is preliminary data.</text>
</comment>
<evidence type="ECO:0008006" key="3">
    <source>
        <dbReference type="Google" id="ProtNLM"/>
    </source>
</evidence>
<dbReference type="SUPFAM" id="SSF55781">
    <property type="entry name" value="GAF domain-like"/>
    <property type="match status" value="1"/>
</dbReference>
<evidence type="ECO:0000313" key="2">
    <source>
        <dbReference type="Proteomes" id="UP001499979"/>
    </source>
</evidence>
<sequence length="319" mass="33536">MALVATQAGSVPQRADALLACLREVVPYTAAWIGVRDPETRVHRRVGSDGDTASLVRYFAHPYADDELEQLGLNRYRHPVPASALPVPLPETVAWGEYLLPAGFHDGVAMGLFADDGRHLGLLTVLTTDPAQRTASYVGLLAGLRPIIAVALDRLPSFAEAAELTGDAIGGTVITRAGHGLPVPGLPTHPLLAEGSAALVVARRHACAPGSASAFLAVWAGTLLRVGVLDCRDETADHLCALALVRPAGGAADLARSDVRLLGALVEGWDDDRIRAALGLSDPARSAEDLARRLALRSTAALVQHAAREGLYLPPALWD</sequence>
<organism evidence="1 2">
    <name type="scientific">Nocardioides aquiterrae</name>
    <dbReference type="NCBI Taxonomy" id="203799"/>
    <lineage>
        <taxon>Bacteria</taxon>
        <taxon>Bacillati</taxon>
        <taxon>Actinomycetota</taxon>
        <taxon>Actinomycetes</taxon>
        <taxon>Propionibacteriales</taxon>
        <taxon>Nocardioidaceae</taxon>
        <taxon>Nocardioides</taxon>
    </lineage>
</organism>